<dbReference type="SUPFAM" id="SSF103473">
    <property type="entry name" value="MFS general substrate transporter"/>
    <property type="match status" value="1"/>
</dbReference>
<reference evidence="1 2" key="1">
    <citation type="submission" date="2014-02" db="EMBL/GenBank/DDBJ databases">
        <title>Comparative genomics and transcriptomics to identify genetic mechanisms underlying the emergence of carbapenem resistant Acinetobacter baumannii (CRAb).</title>
        <authorList>
            <person name="Harris A.D."/>
            <person name="Johnson K.J."/>
            <person name="George J."/>
            <person name="Shefchek K."/>
            <person name="Daugherty S.C."/>
            <person name="Parankush S."/>
            <person name="Sadzewicz L."/>
            <person name="Tallon L."/>
            <person name="Sengamalay N."/>
            <person name="Hazen T.H."/>
            <person name="Rasko D.A."/>
        </authorList>
    </citation>
    <scope>NUCLEOTIDE SEQUENCE [LARGE SCALE GENOMIC DNA]</scope>
    <source>
        <strain evidence="1 2">1462234</strain>
    </source>
</reference>
<dbReference type="InterPro" id="IPR036259">
    <property type="entry name" value="MFS_trans_sf"/>
</dbReference>
<comment type="caution">
    <text evidence="1">The sequence shown here is derived from an EMBL/GenBank/DDBJ whole genome shotgun (WGS) entry which is preliminary data.</text>
</comment>
<evidence type="ECO:0000313" key="2">
    <source>
        <dbReference type="Proteomes" id="UP000020865"/>
    </source>
</evidence>
<accession>A0A9P2XF71</accession>
<name>A0A9P2XF71_ACIBA</name>
<sequence length="53" mass="6047">MKEIVLSDLINQQKVGPYQKFILVTCLLLMIMDGYDIQSMAYAAPLIIEEWGV</sequence>
<feature type="non-terminal residue" evidence="1">
    <location>
        <position position="53"/>
    </location>
</feature>
<dbReference type="EMBL" id="JEWR01000353">
    <property type="protein sequence ID" value="EXB41437.1"/>
    <property type="molecule type" value="Genomic_DNA"/>
</dbReference>
<dbReference type="AlphaFoldDB" id="A0A9P2XF71"/>
<protein>
    <submittedName>
        <fullName evidence="1">Major facilitator superfamily MFS_1 domain protein</fullName>
    </submittedName>
</protein>
<proteinExistence type="predicted"/>
<organism evidence="1 2">
    <name type="scientific">Acinetobacter baumannii 1462234</name>
    <dbReference type="NCBI Taxonomy" id="1310646"/>
    <lineage>
        <taxon>Bacteria</taxon>
        <taxon>Pseudomonadati</taxon>
        <taxon>Pseudomonadota</taxon>
        <taxon>Gammaproteobacteria</taxon>
        <taxon>Moraxellales</taxon>
        <taxon>Moraxellaceae</taxon>
        <taxon>Acinetobacter</taxon>
        <taxon>Acinetobacter calcoaceticus/baumannii complex</taxon>
    </lineage>
</organism>
<dbReference type="Proteomes" id="UP000020865">
    <property type="component" value="Unassembled WGS sequence"/>
</dbReference>
<evidence type="ECO:0000313" key="1">
    <source>
        <dbReference type="EMBL" id="EXB41437.1"/>
    </source>
</evidence>
<gene>
    <name evidence="1" type="ORF">J545_4577</name>
</gene>